<feature type="domain" description="HECT" evidence="6">
    <location>
        <begin position="1"/>
        <end position="101"/>
    </location>
</feature>
<evidence type="ECO:0000256" key="4">
    <source>
        <dbReference type="ARBA" id="ARBA00022786"/>
    </source>
</evidence>
<dbReference type="GeneID" id="107125086"/>
<gene>
    <name evidence="8" type="primary">LOC107125086</name>
</gene>
<evidence type="ECO:0000256" key="2">
    <source>
        <dbReference type="ARBA" id="ARBA00012485"/>
    </source>
</evidence>
<dbReference type="Proteomes" id="UP000694871">
    <property type="component" value="Unplaced"/>
</dbReference>
<dbReference type="RefSeq" id="XP_015284037.1">
    <property type="nucleotide sequence ID" value="XM_015428551.1"/>
</dbReference>
<keyword evidence="4 5" id="KW-0833">Ubl conjugation pathway</keyword>
<comment type="catalytic activity">
    <reaction evidence="1">
        <text>S-ubiquitinyl-[E2 ubiquitin-conjugating enzyme]-L-cysteine + [acceptor protein]-L-lysine = [E2 ubiquitin-conjugating enzyme]-L-cysteine + N(6)-ubiquitinyl-[acceptor protein]-L-lysine.</text>
        <dbReference type="EC" id="2.3.2.26"/>
    </reaction>
</comment>
<evidence type="ECO:0000256" key="1">
    <source>
        <dbReference type="ARBA" id="ARBA00000885"/>
    </source>
</evidence>
<dbReference type="EC" id="2.3.2.26" evidence="2"/>
<evidence type="ECO:0000313" key="8">
    <source>
        <dbReference type="RefSeq" id="XP_015284037.1"/>
    </source>
</evidence>
<dbReference type="Pfam" id="PF00632">
    <property type="entry name" value="HECT"/>
    <property type="match status" value="1"/>
</dbReference>
<evidence type="ECO:0000256" key="5">
    <source>
        <dbReference type="PROSITE-ProRule" id="PRU00104"/>
    </source>
</evidence>
<evidence type="ECO:0000259" key="6">
    <source>
        <dbReference type="PROSITE" id="PS50237"/>
    </source>
</evidence>
<accession>A0ABM1LDK0</accession>
<organism evidence="7 8">
    <name type="scientific">Gekko japonicus</name>
    <name type="common">Schlegel's Japanese gecko</name>
    <dbReference type="NCBI Taxonomy" id="146911"/>
    <lineage>
        <taxon>Eukaryota</taxon>
        <taxon>Metazoa</taxon>
        <taxon>Chordata</taxon>
        <taxon>Craniata</taxon>
        <taxon>Vertebrata</taxon>
        <taxon>Euteleostomi</taxon>
        <taxon>Lepidosauria</taxon>
        <taxon>Squamata</taxon>
        <taxon>Bifurcata</taxon>
        <taxon>Gekkota</taxon>
        <taxon>Gekkonidae</taxon>
        <taxon>Gekkoninae</taxon>
        <taxon>Gekko</taxon>
    </lineage>
</organism>
<feature type="non-terminal residue" evidence="8">
    <location>
        <position position="101"/>
    </location>
</feature>
<feature type="non-terminal residue" evidence="8">
    <location>
        <position position="1"/>
    </location>
</feature>
<keyword evidence="3" id="KW-0808">Transferase</keyword>
<evidence type="ECO:0000313" key="7">
    <source>
        <dbReference type="Proteomes" id="UP000694871"/>
    </source>
</evidence>
<evidence type="ECO:0000256" key="3">
    <source>
        <dbReference type="ARBA" id="ARBA00022679"/>
    </source>
</evidence>
<name>A0ABM1LDK0_GEKJA</name>
<proteinExistence type="predicted"/>
<dbReference type="InterPro" id="IPR044611">
    <property type="entry name" value="E3A/B/C-like"/>
</dbReference>
<protein>
    <recommendedName>
        <fullName evidence="2">HECT-type E3 ubiquitin transferase</fullName>
        <ecNumber evidence="2">2.3.2.26</ecNumber>
    </recommendedName>
</protein>
<keyword evidence="7" id="KW-1185">Reference proteome</keyword>
<comment type="caution">
    <text evidence="5">Lacks conserved residue(s) required for the propagation of feature annotation.</text>
</comment>
<dbReference type="SUPFAM" id="SSF56204">
    <property type="entry name" value="Hect, E3 ligase catalytic domain"/>
    <property type="match status" value="1"/>
</dbReference>
<dbReference type="Gene3D" id="3.90.1750.10">
    <property type="entry name" value="Hect, E3 ligase catalytic domains"/>
    <property type="match status" value="1"/>
</dbReference>
<reference evidence="8" key="1">
    <citation type="submission" date="2025-08" db="UniProtKB">
        <authorList>
            <consortium name="RefSeq"/>
        </authorList>
    </citation>
    <scope>IDENTIFICATION</scope>
</reference>
<dbReference type="Gene3D" id="3.30.2160.10">
    <property type="entry name" value="Hect, E3 ligase catalytic domain"/>
    <property type="match status" value="1"/>
</dbReference>
<dbReference type="InterPro" id="IPR035983">
    <property type="entry name" value="Hect_E3_ubiquitin_ligase"/>
</dbReference>
<dbReference type="PROSITE" id="PS50237">
    <property type="entry name" value="HECT"/>
    <property type="match status" value="1"/>
</dbReference>
<sequence length="101" mass="11420">PSAEMKRYYLFGVLFGMCLYNKVMANVPFPLAVFKKLMDQKPSLDDLKELNPVLGKSLQAVLDYEEDDMEAELQLCYNISWDNADVDLIPNGRSVAVNNAN</sequence>
<dbReference type="PANTHER" id="PTHR45700">
    <property type="entry name" value="UBIQUITIN-PROTEIN LIGASE E3C"/>
    <property type="match status" value="1"/>
</dbReference>
<dbReference type="InterPro" id="IPR000569">
    <property type="entry name" value="HECT_dom"/>
</dbReference>